<proteinExistence type="predicted"/>
<feature type="transmembrane region" description="Helical" evidence="1">
    <location>
        <begin position="81"/>
        <end position="102"/>
    </location>
</feature>
<feature type="transmembrane region" description="Helical" evidence="1">
    <location>
        <begin position="156"/>
        <end position="177"/>
    </location>
</feature>
<evidence type="ECO:0000313" key="3">
    <source>
        <dbReference type="Proteomes" id="UP001501196"/>
    </source>
</evidence>
<keyword evidence="1" id="KW-1133">Transmembrane helix</keyword>
<evidence type="ECO:0000313" key="2">
    <source>
        <dbReference type="EMBL" id="GAA2027812.1"/>
    </source>
</evidence>
<keyword evidence="1" id="KW-0812">Transmembrane</keyword>
<organism evidence="2 3">
    <name type="scientific">Agromyces tropicus</name>
    <dbReference type="NCBI Taxonomy" id="555371"/>
    <lineage>
        <taxon>Bacteria</taxon>
        <taxon>Bacillati</taxon>
        <taxon>Actinomycetota</taxon>
        <taxon>Actinomycetes</taxon>
        <taxon>Micrococcales</taxon>
        <taxon>Microbacteriaceae</taxon>
        <taxon>Agromyces</taxon>
    </lineage>
</organism>
<feature type="transmembrane region" description="Helical" evidence="1">
    <location>
        <begin position="224"/>
        <end position="249"/>
    </location>
</feature>
<dbReference type="Proteomes" id="UP001501196">
    <property type="component" value="Unassembled WGS sequence"/>
</dbReference>
<accession>A0ABN2U3G2</accession>
<dbReference type="EMBL" id="BAAAPW010000001">
    <property type="protein sequence ID" value="GAA2027812.1"/>
    <property type="molecule type" value="Genomic_DNA"/>
</dbReference>
<keyword evidence="3" id="KW-1185">Reference proteome</keyword>
<feature type="transmembrane region" description="Helical" evidence="1">
    <location>
        <begin position="122"/>
        <end position="144"/>
    </location>
</feature>
<name>A0ABN2U3G2_9MICO</name>
<reference evidence="2 3" key="1">
    <citation type="journal article" date="2019" name="Int. J. Syst. Evol. Microbiol.">
        <title>The Global Catalogue of Microorganisms (GCM) 10K type strain sequencing project: providing services to taxonomists for standard genome sequencing and annotation.</title>
        <authorList>
            <consortium name="The Broad Institute Genomics Platform"/>
            <consortium name="The Broad Institute Genome Sequencing Center for Infectious Disease"/>
            <person name="Wu L."/>
            <person name="Ma J."/>
        </authorList>
    </citation>
    <scope>NUCLEOTIDE SEQUENCE [LARGE SCALE GENOMIC DNA]</scope>
    <source>
        <strain evidence="2 3">JCM 15672</strain>
    </source>
</reference>
<dbReference type="RefSeq" id="WP_344369777.1">
    <property type="nucleotide sequence ID" value="NZ_BAAAPW010000001.1"/>
</dbReference>
<protein>
    <recommendedName>
        <fullName evidence="4">DUF998 domain-containing protein</fullName>
    </recommendedName>
</protein>
<evidence type="ECO:0000256" key="1">
    <source>
        <dbReference type="SAM" id="Phobius"/>
    </source>
</evidence>
<feature type="transmembrane region" description="Helical" evidence="1">
    <location>
        <begin position="197"/>
        <end position="217"/>
    </location>
</feature>
<comment type="caution">
    <text evidence="2">The sequence shown here is derived from an EMBL/GenBank/DDBJ whole genome shotgun (WGS) entry which is preliminary data.</text>
</comment>
<sequence length="299" mass="30800">MSAPMLEGRAVDVALRAFPAAFRDQYGHEMRVLARDTVRDAQADGTRAVRAARARIVFDLLLAAAMEHTRKESAMHVNGPGVGYGIAAAIGLPLIIASYSSAGFWSFLSSTGVAMGVESSSYLVHPSIVLIGGILMTVGLIGLVGRLSLGDGPLRWLRAAAIVGGVLVTLGGASMYAYGLPSTSPWRGALDTAGVILLGPGLLLVLGLLVAAGVIALRTRSLGALSFAPMAVAACLVLVFAVMITVMAIGVPIEVGFRQPAMVIADWLLFGSSIVLGVALALAPQPATHRPRRPAAATA</sequence>
<gene>
    <name evidence="2" type="ORF">GCM10009819_09080</name>
</gene>
<evidence type="ECO:0008006" key="4">
    <source>
        <dbReference type="Google" id="ProtNLM"/>
    </source>
</evidence>
<feature type="transmembrane region" description="Helical" evidence="1">
    <location>
        <begin position="261"/>
        <end position="283"/>
    </location>
</feature>
<keyword evidence="1" id="KW-0472">Membrane</keyword>